<evidence type="ECO:0000256" key="1">
    <source>
        <dbReference type="SAM" id="MobiDB-lite"/>
    </source>
</evidence>
<dbReference type="EMBL" id="LLXI01000823">
    <property type="protein sequence ID" value="PKY50095.1"/>
    <property type="molecule type" value="Genomic_DNA"/>
</dbReference>
<comment type="caution">
    <text evidence="2">The sequence shown here is derived from an EMBL/GenBank/DDBJ whole genome shotgun (WGS) entry which is preliminary data.</text>
</comment>
<name>A0A2I1GU58_9GLOM</name>
<dbReference type="Proteomes" id="UP000234323">
    <property type="component" value="Unassembled WGS sequence"/>
</dbReference>
<evidence type="ECO:0000313" key="2">
    <source>
        <dbReference type="EMBL" id="PKY50095.1"/>
    </source>
</evidence>
<gene>
    <name evidence="2" type="ORF">RhiirA4_545711</name>
</gene>
<organism evidence="2 3">
    <name type="scientific">Rhizophagus irregularis</name>
    <dbReference type="NCBI Taxonomy" id="588596"/>
    <lineage>
        <taxon>Eukaryota</taxon>
        <taxon>Fungi</taxon>
        <taxon>Fungi incertae sedis</taxon>
        <taxon>Mucoromycota</taxon>
        <taxon>Glomeromycotina</taxon>
        <taxon>Glomeromycetes</taxon>
        <taxon>Glomerales</taxon>
        <taxon>Glomeraceae</taxon>
        <taxon>Rhizophagus</taxon>
    </lineage>
</organism>
<evidence type="ECO:0000313" key="3">
    <source>
        <dbReference type="Proteomes" id="UP000234323"/>
    </source>
</evidence>
<accession>A0A2I1GU58</accession>
<feature type="compositionally biased region" description="Polar residues" evidence="1">
    <location>
        <begin position="47"/>
        <end position="66"/>
    </location>
</feature>
<feature type="region of interest" description="Disordered" evidence="1">
    <location>
        <begin position="39"/>
        <end position="80"/>
    </location>
</feature>
<reference evidence="2 3" key="1">
    <citation type="submission" date="2015-10" db="EMBL/GenBank/DDBJ databases">
        <title>Genome analyses suggest a sexual origin of heterokaryosis in a supposedly ancient asexual fungus.</title>
        <authorList>
            <person name="Ropars J."/>
            <person name="Sedzielewska K."/>
            <person name="Noel J."/>
            <person name="Charron P."/>
            <person name="Farinelli L."/>
            <person name="Marton T."/>
            <person name="Kruger M."/>
            <person name="Pelin A."/>
            <person name="Brachmann A."/>
            <person name="Corradi N."/>
        </authorList>
    </citation>
    <scope>NUCLEOTIDE SEQUENCE [LARGE SCALE GENOMIC DNA]</scope>
    <source>
        <strain evidence="2 3">A4</strain>
    </source>
</reference>
<protein>
    <submittedName>
        <fullName evidence="2">Uncharacterized protein</fullName>
    </submittedName>
</protein>
<dbReference type="AlphaFoldDB" id="A0A2I1GU58"/>
<keyword evidence="3" id="KW-1185">Reference proteome</keyword>
<sequence length="80" mass="9055">MSWKHGIRNFFDILLSKRYRKHRIRIFFDILLLGSTFSLRSDHKNNTGDTATSVTATSSPHDSGTSPLHDPRTSTYDSGS</sequence>
<proteinExistence type="predicted"/>